<evidence type="ECO:0000256" key="1">
    <source>
        <dbReference type="SAM" id="SignalP"/>
    </source>
</evidence>
<proteinExistence type="predicted"/>
<dbReference type="Proteomes" id="UP000054564">
    <property type="component" value="Unassembled WGS sequence"/>
</dbReference>
<evidence type="ECO:0000313" key="2">
    <source>
        <dbReference type="EMBL" id="KNE97081.1"/>
    </source>
</evidence>
<dbReference type="OrthoDB" id="2509383at2759"/>
<keyword evidence="3" id="KW-1185">Reference proteome</keyword>
<accession>A0A0L0VD28</accession>
<comment type="caution">
    <text evidence="2">The sequence shown here is derived from an EMBL/GenBank/DDBJ whole genome shotgun (WGS) entry which is preliminary data.</text>
</comment>
<dbReference type="AlphaFoldDB" id="A0A0L0VD28"/>
<gene>
    <name evidence="2" type="ORF">PSTG_09655</name>
</gene>
<organism evidence="2 3">
    <name type="scientific">Puccinia striiformis f. sp. tritici PST-78</name>
    <dbReference type="NCBI Taxonomy" id="1165861"/>
    <lineage>
        <taxon>Eukaryota</taxon>
        <taxon>Fungi</taxon>
        <taxon>Dikarya</taxon>
        <taxon>Basidiomycota</taxon>
        <taxon>Pucciniomycotina</taxon>
        <taxon>Pucciniomycetes</taxon>
        <taxon>Pucciniales</taxon>
        <taxon>Pucciniaceae</taxon>
        <taxon>Puccinia</taxon>
    </lineage>
</organism>
<sequence length="160" mass="18030">MKKLFRHILSLLIFALMIDLNSAMEIKSKWPKEKASCIWFRPAAKASTSGNIIEEETPAPASPSTGPASIMLDDSGALVLKGFMDEVSCTVINKNTKRRVLKVKLGKDQAHRLDAELFEELEIYYRWPKDGQLAKLLTFVSETFLHRILTALKCMKAFAD</sequence>
<feature type="signal peptide" evidence="1">
    <location>
        <begin position="1"/>
        <end position="23"/>
    </location>
</feature>
<feature type="chain" id="PRO_5005550164" evidence="1">
    <location>
        <begin position="24"/>
        <end position="160"/>
    </location>
</feature>
<name>A0A0L0VD28_9BASI</name>
<dbReference type="EMBL" id="AJIL01000073">
    <property type="protein sequence ID" value="KNE97081.1"/>
    <property type="molecule type" value="Genomic_DNA"/>
</dbReference>
<reference evidence="3" key="1">
    <citation type="submission" date="2014-03" db="EMBL/GenBank/DDBJ databases">
        <title>The Genome Sequence of Puccinia striiformis f. sp. tritici PST-78.</title>
        <authorList>
            <consortium name="The Broad Institute Genome Sequencing Platform"/>
            <person name="Cuomo C."/>
            <person name="Hulbert S."/>
            <person name="Chen X."/>
            <person name="Walker B."/>
            <person name="Young S.K."/>
            <person name="Zeng Q."/>
            <person name="Gargeya S."/>
            <person name="Fitzgerald M."/>
            <person name="Haas B."/>
            <person name="Abouelleil A."/>
            <person name="Alvarado L."/>
            <person name="Arachchi H.M."/>
            <person name="Berlin A.M."/>
            <person name="Chapman S.B."/>
            <person name="Goldberg J."/>
            <person name="Griggs A."/>
            <person name="Gujja S."/>
            <person name="Hansen M."/>
            <person name="Howarth C."/>
            <person name="Imamovic A."/>
            <person name="Larimer J."/>
            <person name="McCowan C."/>
            <person name="Montmayeur A."/>
            <person name="Murphy C."/>
            <person name="Neiman D."/>
            <person name="Pearson M."/>
            <person name="Priest M."/>
            <person name="Roberts A."/>
            <person name="Saif S."/>
            <person name="Shea T."/>
            <person name="Sisk P."/>
            <person name="Sykes S."/>
            <person name="Wortman J."/>
            <person name="Nusbaum C."/>
            <person name="Birren B."/>
        </authorList>
    </citation>
    <scope>NUCLEOTIDE SEQUENCE [LARGE SCALE GENOMIC DNA]</scope>
    <source>
        <strain evidence="3">race PST-78</strain>
    </source>
</reference>
<evidence type="ECO:0000313" key="3">
    <source>
        <dbReference type="Proteomes" id="UP000054564"/>
    </source>
</evidence>
<protein>
    <submittedName>
        <fullName evidence="2">Uncharacterized protein</fullName>
    </submittedName>
</protein>
<keyword evidence="1" id="KW-0732">Signal</keyword>